<dbReference type="CDD" id="cd12148">
    <property type="entry name" value="fungal_TF_MHR"/>
    <property type="match status" value="1"/>
</dbReference>
<evidence type="ECO:0000313" key="10">
    <source>
        <dbReference type="EMBL" id="VUC29011.1"/>
    </source>
</evidence>
<dbReference type="Pfam" id="PF00172">
    <property type="entry name" value="Zn_clus"/>
    <property type="match status" value="1"/>
</dbReference>
<feature type="compositionally biased region" description="Basic and acidic residues" evidence="8">
    <location>
        <begin position="638"/>
        <end position="650"/>
    </location>
</feature>
<dbReference type="SMART" id="SM00066">
    <property type="entry name" value="GAL4"/>
    <property type="match status" value="1"/>
</dbReference>
<evidence type="ECO:0000256" key="1">
    <source>
        <dbReference type="ARBA" id="ARBA00004123"/>
    </source>
</evidence>
<dbReference type="InterPro" id="IPR001138">
    <property type="entry name" value="Zn2Cys6_DnaBD"/>
</dbReference>
<evidence type="ECO:0000256" key="5">
    <source>
        <dbReference type="ARBA" id="ARBA00023125"/>
    </source>
</evidence>
<dbReference type="Pfam" id="PF04082">
    <property type="entry name" value="Fungal_trans"/>
    <property type="match status" value="1"/>
</dbReference>
<accession>A0ABY6UFQ4</accession>
<keyword evidence="2" id="KW-0479">Metal-binding</keyword>
<feature type="region of interest" description="Disordered" evidence="8">
    <location>
        <begin position="58"/>
        <end position="107"/>
    </location>
</feature>
<dbReference type="PANTHER" id="PTHR31668">
    <property type="entry name" value="GLUCOSE TRANSPORT TRANSCRIPTION REGULATOR RGT1-RELATED-RELATED"/>
    <property type="match status" value="1"/>
</dbReference>
<evidence type="ECO:0000259" key="9">
    <source>
        <dbReference type="PROSITE" id="PS50048"/>
    </source>
</evidence>
<evidence type="ECO:0000256" key="3">
    <source>
        <dbReference type="ARBA" id="ARBA00022833"/>
    </source>
</evidence>
<evidence type="ECO:0000256" key="7">
    <source>
        <dbReference type="ARBA" id="ARBA00023242"/>
    </source>
</evidence>
<dbReference type="CDD" id="cd00067">
    <property type="entry name" value="GAL4"/>
    <property type="match status" value="1"/>
</dbReference>
<dbReference type="PANTHER" id="PTHR31668:SF18">
    <property type="entry name" value="MALTOSE FERMENTATION REGULATORY PROTEIN MAL13-RELATED"/>
    <property type="match status" value="1"/>
</dbReference>
<evidence type="ECO:0000256" key="6">
    <source>
        <dbReference type="ARBA" id="ARBA00023163"/>
    </source>
</evidence>
<feature type="region of interest" description="Disordered" evidence="8">
    <location>
        <begin position="614"/>
        <end position="650"/>
    </location>
</feature>
<feature type="compositionally biased region" description="Polar residues" evidence="8">
    <location>
        <begin position="68"/>
        <end position="88"/>
    </location>
</feature>
<name>A0ABY6UFQ4_BIOOC</name>
<keyword evidence="11" id="KW-1185">Reference proteome</keyword>
<keyword evidence="5" id="KW-0238">DNA-binding</keyword>
<keyword evidence="7" id="KW-0539">Nucleus</keyword>
<sequence length="650" mass="72612">MLTFKLHRDKAGPVLPLAPLRACDQCRRRRLKCDRGKPCACCKRAMMECSYVTVPKQRGRRRRVRSLEGSSASPPTSDTGSNNASTYVSAPDHGDGMPSPHQLQSIDDTSVGDLTDFQLDDSVGWLNLPPMAGSSAEWVNTIESPQTSTHHESLIDEASGVIGSHQDRLVDVSLGGGPSAPSNLPLQSESCECVLGSKAAAHLPLTSFIPFVNIFFERLYAVFPVIDETSVTEYLQSDDSSQPLPAGFYSFLAILSAAVIVQLNINVAEILQLPSETPEDLTCTPLQTPSAQFFVDQCLQTRQAQGFIEDANEWTVLTSFFLFAYYGNLDRSRLAWYYLRESIGFAQALELDEPESYIDLDLSTRQRRRRLFWLLFVSERSAFSFPRAYSLQHRRKPTLRPTIDLPRVFDSECPKLIFGFVTLAKVFSAIDEGFMTAWVDQTGQDDNNGPLGPSQLMSKMLDHSCITGTVSPSEIDEVQRLDIIVTQEWLRVLTCQLNVRRWSTHSLGTMCRATYGNLSQYVEQSSRNLLHTITAANRECLEAHGIGMEQKISDVATCLCDVLLSVDINDLSTDFFSATDFLHHFMLFLAGFRNHESQYLEPLTRKAGFVLSSRINPRQSPGTSGEVNGRGQTSIYDDQDHSHRRELEDT</sequence>
<dbReference type="PROSITE" id="PS00463">
    <property type="entry name" value="ZN2_CY6_FUNGAL_1"/>
    <property type="match status" value="1"/>
</dbReference>
<dbReference type="PROSITE" id="PS50048">
    <property type="entry name" value="ZN2_CY6_FUNGAL_2"/>
    <property type="match status" value="1"/>
</dbReference>
<reference evidence="10 11" key="1">
    <citation type="submission" date="2019-06" db="EMBL/GenBank/DDBJ databases">
        <authorList>
            <person name="Broberg M."/>
        </authorList>
    </citation>
    <scope>NUCLEOTIDE SEQUENCE [LARGE SCALE GENOMIC DNA]</scope>
</reference>
<evidence type="ECO:0000256" key="4">
    <source>
        <dbReference type="ARBA" id="ARBA00023015"/>
    </source>
</evidence>
<dbReference type="EMBL" id="CABFNS010000795">
    <property type="protein sequence ID" value="VUC29011.1"/>
    <property type="molecule type" value="Genomic_DNA"/>
</dbReference>
<feature type="domain" description="Zn(2)-C6 fungal-type" evidence="9">
    <location>
        <begin position="22"/>
        <end position="51"/>
    </location>
</feature>
<evidence type="ECO:0000256" key="2">
    <source>
        <dbReference type="ARBA" id="ARBA00022723"/>
    </source>
</evidence>
<protein>
    <recommendedName>
        <fullName evidence="9">Zn(2)-C6 fungal-type domain-containing protein</fullName>
    </recommendedName>
</protein>
<comment type="caution">
    <text evidence="10">The sequence shown here is derived from an EMBL/GenBank/DDBJ whole genome shotgun (WGS) entry which is preliminary data.</text>
</comment>
<keyword evidence="3" id="KW-0862">Zinc</keyword>
<dbReference type="InterPro" id="IPR050797">
    <property type="entry name" value="Carb_Metab_Trans_Reg"/>
</dbReference>
<keyword evidence="4" id="KW-0805">Transcription regulation</keyword>
<organism evidence="10 11">
    <name type="scientific">Bionectria ochroleuca</name>
    <name type="common">Gliocladium roseum</name>
    <dbReference type="NCBI Taxonomy" id="29856"/>
    <lineage>
        <taxon>Eukaryota</taxon>
        <taxon>Fungi</taxon>
        <taxon>Dikarya</taxon>
        <taxon>Ascomycota</taxon>
        <taxon>Pezizomycotina</taxon>
        <taxon>Sordariomycetes</taxon>
        <taxon>Hypocreomycetidae</taxon>
        <taxon>Hypocreales</taxon>
        <taxon>Bionectriaceae</taxon>
        <taxon>Clonostachys</taxon>
    </lineage>
</organism>
<keyword evidence="6" id="KW-0804">Transcription</keyword>
<dbReference type="InterPro" id="IPR036864">
    <property type="entry name" value="Zn2-C6_fun-type_DNA-bd_sf"/>
</dbReference>
<dbReference type="Gene3D" id="4.10.240.10">
    <property type="entry name" value="Zn(2)-C6 fungal-type DNA-binding domain"/>
    <property type="match status" value="1"/>
</dbReference>
<comment type="subcellular location">
    <subcellularLocation>
        <location evidence="1">Nucleus</location>
    </subcellularLocation>
</comment>
<evidence type="ECO:0000313" key="11">
    <source>
        <dbReference type="Proteomes" id="UP000766486"/>
    </source>
</evidence>
<evidence type="ECO:0000256" key="8">
    <source>
        <dbReference type="SAM" id="MobiDB-lite"/>
    </source>
</evidence>
<dbReference type="InterPro" id="IPR007219">
    <property type="entry name" value="XnlR_reg_dom"/>
</dbReference>
<dbReference type="Proteomes" id="UP000766486">
    <property type="component" value="Unassembled WGS sequence"/>
</dbReference>
<feature type="compositionally biased region" description="Polar residues" evidence="8">
    <location>
        <begin position="614"/>
        <end position="636"/>
    </location>
</feature>
<proteinExistence type="predicted"/>
<gene>
    <name evidence="10" type="ORF">CLO192961_LOCUS248310</name>
</gene>
<dbReference type="SUPFAM" id="SSF57701">
    <property type="entry name" value="Zn2/Cys6 DNA-binding domain"/>
    <property type="match status" value="1"/>
</dbReference>